<dbReference type="Gene3D" id="3.40.190.10">
    <property type="entry name" value="Periplasmic binding protein-like II"/>
    <property type="match status" value="1"/>
</dbReference>
<keyword evidence="2" id="KW-0732">Signal</keyword>
<dbReference type="AlphaFoldDB" id="A0A6M1LE62"/>
<feature type="signal peptide" evidence="2">
    <location>
        <begin position="1"/>
        <end position="22"/>
    </location>
</feature>
<reference evidence="3 4" key="1">
    <citation type="submission" date="2020-03" db="EMBL/GenBank/DDBJ databases">
        <title>Roseomonas stagni sp. nov., isolated from pond water in Japan.</title>
        <authorList>
            <person name="Furuhata K."/>
            <person name="Miyamoto H."/>
            <person name="Goto K."/>
        </authorList>
    </citation>
    <scope>NUCLEOTIDE SEQUENCE [LARGE SCALE GENOMIC DNA]</scope>
    <source>
        <strain evidence="3 4">PeD5</strain>
    </source>
</reference>
<dbReference type="InterPro" id="IPR005064">
    <property type="entry name" value="BUG"/>
</dbReference>
<dbReference type="EMBL" id="JAAIKB010000001">
    <property type="protein sequence ID" value="NGM18573.1"/>
    <property type="molecule type" value="Genomic_DNA"/>
</dbReference>
<dbReference type="Pfam" id="PF03401">
    <property type="entry name" value="TctC"/>
    <property type="match status" value="1"/>
</dbReference>
<comment type="caution">
    <text evidence="3">The sequence shown here is derived from an EMBL/GenBank/DDBJ whole genome shotgun (WGS) entry which is preliminary data.</text>
</comment>
<dbReference type="PIRSF" id="PIRSF017082">
    <property type="entry name" value="YflP"/>
    <property type="match status" value="1"/>
</dbReference>
<accession>A0A6M1LE62</accession>
<gene>
    <name evidence="3" type="ORF">G3576_01010</name>
</gene>
<evidence type="ECO:0000256" key="2">
    <source>
        <dbReference type="SAM" id="SignalP"/>
    </source>
</evidence>
<dbReference type="PANTHER" id="PTHR42928:SF5">
    <property type="entry name" value="BLR1237 PROTEIN"/>
    <property type="match status" value="1"/>
</dbReference>
<name>A0A6M1LE62_9PROT</name>
<dbReference type="SUPFAM" id="SSF53850">
    <property type="entry name" value="Periplasmic binding protein-like II"/>
    <property type="match status" value="1"/>
</dbReference>
<feature type="chain" id="PRO_5027086807" evidence="2">
    <location>
        <begin position="23"/>
        <end position="320"/>
    </location>
</feature>
<dbReference type="InterPro" id="IPR042100">
    <property type="entry name" value="Bug_dom1"/>
</dbReference>
<dbReference type="PANTHER" id="PTHR42928">
    <property type="entry name" value="TRICARBOXYLATE-BINDING PROTEIN"/>
    <property type="match status" value="1"/>
</dbReference>
<dbReference type="CDD" id="cd13578">
    <property type="entry name" value="PBP2_Bug27"/>
    <property type="match status" value="1"/>
</dbReference>
<dbReference type="Proteomes" id="UP000475385">
    <property type="component" value="Unassembled WGS sequence"/>
</dbReference>
<evidence type="ECO:0000313" key="3">
    <source>
        <dbReference type="EMBL" id="NGM18573.1"/>
    </source>
</evidence>
<evidence type="ECO:0000256" key="1">
    <source>
        <dbReference type="ARBA" id="ARBA00006987"/>
    </source>
</evidence>
<dbReference type="Gene3D" id="3.40.190.150">
    <property type="entry name" value="Bordetella uptake gene, domain 1"/>
    <property type="match status" value="1"/>
</dbReference>
<proteinExistence type="inferred from homology"/>
<dbReference type="RefSeq" id="WP_164692459.1">
    <property type="nucleotide sequence ID" value="NZ_JAAIKB010000001.1"/>
</dbReference>
<comment type="similarity">
    <text evidence="1">Belongs to the UPF0065 (bug) family.</text>
</comment>
<keyword evidence="4" id="KW-1185">Reference proteome</keyword>
<sequence>MRLTRRAALAASLASLATPVRAQSDFPNRPIRIIVPSAPGGSLDILARLIAKHLGERLSWQVPVENRSGGGGNIGFDAVAKSRPDGYTILIASEPLAVNPSLFRALPFDPLRDFQPLTMIATLSQVLVVHPSVPARSFAEFIALARSGGPEINIGSAGTASPGHMAVAQLVHARVPLTHVPYRGGGPAVQDTVAGNIQGGIMTLPAALPFMQSGQVRALAVTSTRRSPFAPDVPTMAEALPDVVVDSWQALLLPAGVPAEVLRRLHTEITAVIRLAEVDEFLKRQAFEPAPGTPEELGALLRAEVPKWRRVVEQTGLRLD</sequence>
<protein>
    <submittedName>
        <fullName evidence="3">Tripartite tricarboxylate transporter substrate binding protein</fullName>
    </submittedName>
</protein>
<evidence type="ECO:0000313" key="4">
    <source>
        <dbReference type="Proteomes" id="UP000475385"/>
    </source>
</evidence>
<organism evidence="3 4">
    <name type="scientific">Falsiroseomonas algicola</name>
    <dbReference type="NCBI Taxonomy" id="2716930"/>
    <lineage>
        <taxon>Bacteria</taxon>
        <taxon>Pseudomonadati</taxon>
        <taxon>Pseudomonadota</taxon>
        <taxon>Alphaproteobacteria</taxon>
        <taxon>Acetobacterales</taxon>
        <taxon>Roseomonadaceae</taxon>
        <taxon>Falsiroseomonas</taxon>
    </lineage>
</organism>